<reference evidence="3" key="1">
    <citation type="submission" date="2020-03" db="EMBL/GenBank/DDBJ databases">
        <title>Draft Genome Sequence of Cylindrodendrum hubeiense.</title>
        <authorList>
            <person name="Buettner E."/>
            <person name="Kellner H."/>
        </authorList>
    </citation>
    <scope>NUCLEOTIDE SEQUENCE</scope>
    <source>
        <strain evidence="3">IHI 201604</strain>
    </source>
</reference>
<evidence type="ECO:0000313" key="3">
    <source>
        <dbReference type="EMBL" id="KAF7556525.1"/>
    </source>
</evidence>
<evidence type="ECO:0000259" key="2">
    <source>
        <dbReference type="PROSITE" id="PS50948"/>
    </source>
</evidence>
<keyword evidence="4" id="KW-1185">Reference proteome</keyword>
<feature type="chain" id="PRO_5040260634" description="Apple domain-containing protein" evidence="1">
    <location>
        <begin position="22"/>
        <end position="137"/>
    </location>
</feature>
<evidence type="ECO:0000313" key="4">
    <source>
        <dbReference type="Proteomes" id="UP000722485"/>
    </source>
</evidence>
<dbReference type="AlphaFoldDB" id="A0A9P5HEZ8"/>
<feature type="signal peptide" evidence="1">
    <location>
        <begin position="1"/>
        <end position="21"/>
    </location>
</feature>
<proteinExistence type="predicted"/>
<accession>A0A9P5HEZ8</accession>
<sequence>MPSTKAIAVAVTALAASGINAAVCTPETPCESYTVLDNPPSEATCGTYAGSVTGAVIISDTQSASFDDCATSCIKSDDCKILSYYYDFPGSEFYCRLYSEYTLTPSDESNEYYQRDCLGCNRGTNQRGRGGRGGRRR</sequence>
<dbReference type="InterPro" id="IPR003609">
    <property type="entry name" value="Pan_app"/>
</dbReference>
<protein>
    <recommendedName>
        <fullName evidence="2">Apple domain-containing protein</fullName>
    </recommendedName>
</protein>
<dbReference type="EMBL" id="JAANBB010000011">
    <property type="protein sequence ID" value="KAF7556525.1"/>
    <property type="molecule type" value="Genomic_DNA"/>
</dbReference>
<dbReference type="Proteomes" id="UP000722485">
    <property type="component" value="Unassembled WGS sequence"/>
</dbReference>
<dbReference type="Pfam" id="PF00024">
    <property type="entry name" value="PAN_1"/>
    <property type="match status" value="1"/>
</dbReference>
<dbReference type="OrthoDB" id="5102035at2759"/>
<dbReference type="PROSITE" id="PS50948">
    <property type="entry name" value="PAN"/>
    <property type="match status" value="1"/>
</dbReference>
<comment type="caution">
    <text evidence="3">The sequence shown here is derived from an EMBL/GenBank/DDBJ whole genome shotgun (WGS) entry which is preliminary data.</text>
</comment>
<organism evidence="3 4">
    <name type="scientific">Cylindrodendrum hubeiense</name>
    <dbReference type="NCBI Taxonomy" id="595255"/>
    <lineage>
        <taxon>Eukaryota</taxon>
        <taxon>Fungi</taxon>
        <taxon>Dikarya</taxon>
        <taxon>Ascomycota</taxon>
        <taxon>Pezizomycotina</taxon>
        <taxon>Sordariomycetes</taxon>
        <taxon>Hypocreomycetidae</taxon>
        <taxon>Hypocreales</taxon>
        <taxon>Nectriaceae</taxon>
        <taxon>Cylindrodendrum</taxon>
    </lineage>
</organism>
<evidence type="ECO:0000256" key="1">
    <source>
        <dbReference type="SAM" id="SignalP"/>
    </source>
</evidence>
<gene>
    <name evidence="3" type="ORF">G7Z17_g1317</name>
</gene>
<feature type="domain" description="Apple" evidence="2">
    <location>
        <begin position="45"/>
        <end position="117"/>
    </location>
</feature>
<name>A0A9P5HEZ8_9HYPO</name>
<keyword evidence="1" id="KW-0732">Signal</keyword>